<dbReference type="Proteomes" id="UP000612585">
    <property type="component" value="Unassembled WGS sequence"/>
</dbReference>
<dbReference type="SUPFAM" id="SSF46785">
    <property type="entry name" value="Winged helix' DNA-binding domain"/>
    <property type="match status" value="1"/>
</dbReference>
<dbReference type="InterPro" id="IPR000835">
    <property type="entry name" value="HTH_MarR-typ"/>
</dbReference>
<sequence length="166" mass="18269">MQWYDSVVPEVGNSERSWGGASFLLAQVGAHAAARFKERIAELDLAAPQAGLLRMIAVTPGLSQQAYATRLGTPPSRFVTLVDGLEARGLVERRRGEPDRRLYALHLTEAGQQMMRRIGAVGRAHENALCEALNDTERAQLRDLLARIAEQQELTAGVHPGYRPRS</sequence>
<dbReference type="InterPro" id="IPR036388">
    <property type="entry name" value="WH-like_DNA-bd_sf"/>
</dbReference>
<dbReference type="Pfam" id="PF12802">
    <property type="entry name" value="MarR_2"/>
    <property type="match status" value="1"/>
</dbReference>
<dbReference type="GO" id="GO:0003700">
    <property type="term" value="F:DNA-binding transcription factor activity"/>
    <property type="evidence" value="ECO:0007669"/>
    <property type="project" value="InterPro"/>
</dbReference>
<evidence type="ECO:0000313" key="2">
    <source>
        <dbReference type="EMBL" id="GIJ63214.1"/>
    </source>
</evidence>
<dbReference type="InterPro" id="IPR036390">
    <property type="entry name" value="WH_DNA-bd_sf"/>
</dbReference>
<dbReference type="AlphaFoldDB" id="A0A8J3ZFI7"/>
<dbReference type="PANTHER" id="PTHR33164">
    <property type="entry name" value="TRANSCRIPTIONAL REGULATOR, MARR FAMILY"/>
    <property type="match status" value="1"/>
</dbReference>
<dbReference type="PRINTS" id="PR00598">
    <property type="entry name" value="HTHMARR"/>
</dbReference>
<protein>
    <recommendedName>
        <fullName evidence="1">HTH marR-type domain-containing protein</fullName>
    </recommendedName>
</protein>
<organism evidence="2 3">
    <name type="scientific">Virgisporangium aurantiacum</name>
    <dbReference type="NCBI Taxonomy" id="175570"/>
    <lineage>
        <taxon>Bacteria</taxon>
        <taxon>Bacillati</taxon>
        <taxon>Actinomycetota</taxon>
        <taxon>Actinomycetes</taxon>
        <taxon>Micromonosporales</taxon>
        <taxon>Micromonosporaceae</taxon>
        <taxon>Virgisporangium</taxon>
    </lineage>
</organism>
<dbReference type="EMBL" id="BOPG01000089">
    <property type="protein sequence ID" value="GIJ63214.1"/>
    <property type="molecule type" value="Genomic_DNA"/>
</dbReference>
<feature type="domain" description="HTH marR-type" evidence="1">
    <location>
        <begin position="18"/>
        <end position="150"/>
    </location>
</feature>
<dbReference type="PANTHER" id="PTHR33164:SF89">
    <property type="entry name" value="MARR FAMILY REGULATORY PROTEIN"/>
    <property type="match status" value="1"/>
</dbReference>
<proteinExistence type="predicted"/>
<keyword evidence="3" id="KW-1185">Reference proteome</keyword>
<name>A0A8J3ZFI7_9ACTN</name>
<comment type="caution">
    <text evidence="2">The sequence shown here is derived from an EMBL/GenBank/DDBJ whole genome shotgun (WGS) entry which is preliminary data.</text>
</comment>
<dbReference type="Gene3D" id="1.10.10.10">
    <property type="entry name" value="Winged helix-like DNA-binding domain superfamily/Winged helix DNA-binding domain"/>
    <property type="match status" value="1"/>
</dbReference>
<accession>A0A8J3ZFI7</accession>
<dbReference type="PROSITE" id="PS50995">
    <property type="entry name" value="HTH_MARR_2"/>
    <property type="match status" value="1"/>
</dbReference>
<dbReference type="SMART" id="SM00347">
    <property type="entry name" value="HTH_MARR"/>
    <property type="match status" value="1"/>
</dbReference>
<gene>
    <name evidence="2" type="ORF">Vau01_107300</name>
</gene>
<reference evidence="2" key="1">
    <citation type="submission" date="2021-01" db="EMBL/GenBank/DDBJ databases">
        <title>Whole genome shotgun sequence of Virgisporangium aurantiacum NBRC 16421.</title>
        <authorList>
            <person name="Komaki H."/>
            <person name="Tamura T."/>
        </authorList>
    </citation>
    <scope>NUCLEOTIDE SEQUENCE</scope>
    <source>
        <strain evidence="2">NBRC 16421</strain>
    </source>
</reference>
<evidence type="ECO:0000313" key="3">
    <source>
        <dbReference type="Proteomes" id="UP000612585"/>
    </source>
</evidence>
<evidence type="ECO:0000259" key="1">
    <source>
        <dbReference type="PROSITE" id="PS50995"/>
    </source>
</evidence>
<dbReference type="GO" id="GO:0006950">
    <property type="term" value="P:response to stress"/>
    <property type="evidence" value="ECO:0007669"/>
    <property type="project" value="TreeGrafter"/>
</dbReference>
<dbReference type="InterPro" id="IPR039422">
    <property type="entry name" value="MarR/SlyA-like"/>
</dbReference>